<dbReference type="EMBL" id="ASPP01027647">
    <property type="protein sequence ID" value="ETO05935.1"/>
    <property type="molecule type" value="Genomic_DNA"/>
</dbReference>
<accession>X6LYZ2</accession>
<feature type="non-terminal residue" evidence="1">
    <location>
        <position position="1"/>
    </location>
</feature>
<keyword evidence="2" id="KW-1185">Reference proteome</keyword>
<gene>
    <name evidence="1" type="ORF">RFI_31458</name>
</gene>
<organism evidence="1 2">
    <name type="scientific">Reticulomyxa filosa</name>
    <dbReference type="NCBI Taxonomy" id="46433"/>
    <lineage>
        <taxon>Eukaryota</taxon>
        <taxon>Sar</taxon>
        <taxon>Rhizaria</taxon>
        <taxon>Retaria</taxon>
        <taxon>Foraminifera</taxon>
        <taxon>Monothalamids</taxon>
        <taxon>Reticulomyxidae</taxon>
        <taxon>Reticulomyxa</taxon>
    </lineage>
</organism>
<name>X6LYZ2_RETFI</name>
<reference evidence="1 2" key="1">
    <citation type="journal article" date="2013" name="Curr. Biol.">
        <title>The Genome of the Foraminiferan Reticulomyxa filosa.</title>
        <authorList>
            <person name="Glockner G."/>
            <person name="Hulsmann N."/>
            <person name="Schleicher M."/>
            <person name="Noegel A.A."/>
            <person name="Eichinger L."/>
            <person name="Gallinger C."/>
            <person name="Pawlowski J."/>
            <person name="Sierra R."/>
            <person name="Euteneuer U."/>
            <person name="Pillet L."/>
            <person name="Moustafa A."/>
            <person name="Platzer M."/>
            <person name="Groth M."/>
            <person name="Szafranski K."/>
            <person name="Schliwa M."/>
        </authorList>
    </citation>
    <scope>NUCLEOTIDE SEQUENCE [LARGE SCALE GENOMIC DNA]</scope>
</reference>
<sequence length="213" mass="24392">AEIKKGSVAMSKVLEKGHESIRTLAITKMMPNYRMKEYPSFPNLFHLQLHDLSFSKKVEWTSPTKMPRLQYISIMDLSFVPADDYESVFDNIEKYNISDRSLEQTSVNTNDRFIAGNEEIQFINALLQLCPNLLAFFFTSEKKSNDSDNSLPTGGVEDNDINHDEIALQIPSAVQWLLLQNIPVRKLVNLSQCKKLSGIDSYSYLVLMFLILF</sequence>
<evidence type="ECO:0000313" key="2">
    <source>
        <dbReference type="Proteomes" id="UP000023152"/>
    </source>
</evidence>
<dbReference type="Proteomes" id="UP000023152">
    <property type="component" value="Unassembled WGS sequence"/>
</dbReference>
<dbReference type="AlphaFoldDB" id="X6LYZ2"/>
<protein>
    <submittedName>
        <fullName evidence="1">Uncharacterized protein</fullName>
    </submittedName>
</protein>
<evidence type="ECO:0000313" key="1">
    <source>
        <dbReference type="EMBL" id="ETO05935.1"/>
    </source>
</evidence>
<comment type="caution">
    <text evidence="1">The sequence shown here is derived from an EMBL/GenBank/DDBJ whole genome shotgun (WGS) entry which is preliminary data.</text>
</comment>
<proteinExistence type="predicted"/>